<dbReference type="Proteomes" id="UP000435187">
    <property type="component" value="Unassembled WGS sequence"/>
</dbReference>
<dbReference type="InterPro" id="IPR021080">
    <property type="entry name" value="Minor_capsid_protein"/>
</dbReference>
<evidence type="ECO:0000313" key="2">
    <source>
        <dbReference type="Proteomes" id="UP000435187"/>
    </source>
</evidence>
<sequence>MLNFKVEWFNIDKRIDQATMLSQKFLDGEVLKDSNFYVPADEWNLRDSSIAHSKIGSGELNWVTPYSRRLYYNPQYDFSTDKNPNAQGLWFEVAKAQDLDNWIKGSEKAFRSGF</sequence>
<keyword evidence="2" id="KW-1185">Reference proteome</keyword>
<protein>
    <submittedName>
        <fullName evidence="1">Minor capsid protein</fullName>
    </submittedName>
</protein>
<dbReference type="EMBL" id="WJEE01000002">
    <property type="protein sequence ID" value="MRI65161.1"/>
    <property type="molecule type" value="Genomic_DNA"/>
</dbReference>
<accession>A0A6N7QW21</accession>
<organism evidence="1 2">
    <name type="scientific">Gracilibacillus thailandensis</name>
    <dbReference type="NCBI Taxonomy" id="563735"/>
    <lineage>
        <taxon>Bacteria</taxon>
        <taxon>Bacillati</taxon>
        <taxon>Bacillota</taxon>
        <taxon>Bacilli</taxon>
        <taxon>Bacillales</taxon>
        <taxon>Bacillaceae</taxon>
        <taxon>Gracilibacillus</taxon>
    </lineage>
</organism>
<reference evidence="1 2" key="1">
    <citation type="submission" date="2019-10" db="EMBL/GenBank/DDBJ databases">
        <title>Gracilibacillus salitolerans sp. nov., a moderate halophile isolated from a saline soil in northwest China.</title>
        <authorList>
            <person name="Gan L."/>
        </authorList>
    </citation>
    <scope>NUCLEOTIDE SEQUENCE [LARGE SCALE GENOMIC DNA]</scope>
    <source>
        <strain evidence="1 2">TP2-8</strain>
    </source>
</reference>
<dbReference type="RefSeq" id="WP_153834024.1">
    <property type="nucleotide sequence ID" value="NZ_JBHUMW010000107.1"/>
</dbReference>
<dbReference type="AlphaFoldDB" id="A0A6N7QW21"/>
<comment type="caution">
    <text evidence="1">The sequence shown here is derived from an EMBL/GenBank/DDBJ whole genome shotgun (WGS) entry which is preliminary data.</text>
</comment>
<gene>
    <name evidence="1" type="ORF">GH885_02210</name>
</gene>
<evidence type="ECO:0000313" key="1">
    <source>
        <dbReference type="EMBL" id="MRI65161.1"/>
    </source>
</evidence>
<name>A0A6N7QW21_9BACI</name>
<dbReference type="Pfam" id="PF11114">
    <property type="entry name" value="Minor_capsid_2"/>
    <property type="match status" value="1"/>
</dbReference>
<proteinExistence type="predicted"/>